<evidence type="ECO:0000256" key="1">
    <source>
        <dbReference type="ARBA" id="ARBA00004123"/>
    </source>
</evidence>
<dbReference type="CDD" id="cd11452">
    <property type="entry name" value="bHLH_AtNAI1_like"/>
    <property type="match status" value="1"/>
</dbReference>
<evidence type="ECO:0000256" key="3">
    <source>
        <dbReference type="ARBA" id="ARBA00023015"/>
    </source>
</evidence>
<dbReference type="PROSITE" id="PS50888">
    <property type="entry name" value="BHLH"/>
    <property type="match status" value="1"/>
</dbReference>
<keyword evidence="5" id="KW-0539">Nucleus</keyword>
<dbReference type="PANTHER" id="PTHR45959">
    <property type="entry name" value="BHLH TRANSCRIPTION FACTOR"/>
    <property type="match status" value="1"/>
</dbReference>
<dbReference type="OrthoDB" id="690068at2759"/>
<name>A0A835ATQ2_9POAL</name>
<feature type="domain" description="BHLH" evidence="7">
    <location>
        <begin position="223"/>
        <end position="272"/>
    </location>
</feature>
<organism evidence="8 9">
    <name type="scientific">Digitaria exilis</name>
    <dbReference type="NCBI Taxonomy" id="1010633"/>
    <lineage>
        <taxon>Eukaryota</taxon>
        <taxon>Viridiplantae</taxon>
        <taxon>Streptophyta</taxon>
        <taxon>Embryophyta</taxon>
        <taxon>Tracheophyta</taxon>
        <taxon>Spermatophyta</taxon>
        <taxon>Magnoliopsida</taxon>
        <taxon>Liliopsida</taxon>
        <taxon>Poales</taxon>
        <taxon>Poaceae</taxon>
        <taxon>PACMAD clade</taxon>
        <taxon>Panicoideae</taxon>
        <taxon>Panicodae</taxon>
        <taxon>Paniceae</taxon>
        <taxon>Anthephorinae</taxon>
        <taxon>Digitaria</taxon>
    </lineage>
</organism>
<feature type="compositionally biased region" description="Polar residues" evidence="6">
    <location>
        <begin position="1"/>
        <end position="10"/>
    </location>
</feature>
<comment type="similarity">
    <text evidence="2">Belongs to the bHLH protein family.</text>
</comment>
<reference evidence="8" key="1">
    <citation type="submission" date="2020-07" db="EMBL/GenBank/DDBJ databases">
        <title>Genome sequence and genetic diversity analysis of an under-domesticated orphan crop, white fonio (Digitaria exilis).</title>
        <authorList>
            <person name="Bennetzen J.L."/>
            <person name="Chen S."/>
            <person name="Ma X."/>
            <person name="Wang X."/>
            <person name="Yssel A.E.J."/>
            <person name="Chaluvadi S.R."/>
            <person name="Johnson M."/>
            <person name="Gangashetty P."/>
            <person name="Hamidou F."/>
            <person name="Sanogo M.D."/>
            <person name="Zwaenepoel A."/>
            <person name="Wallace J."/>
            <person name="Van De Peer Y."/>
            <person name="Van Deynze A."/>
        </authorList>
    </citation>
    <scope>NUCLEOTIDE SEQUENCE</scope>
    <source>
        <tissue evidence="8">Leaves</tissue>
    </source>
</reference>
<gene>
    <name evidence="8" type="ORF">HU200_047735</name>
</gene>
<protein>
    <recommendedName>
        <fullName evidence="7">BHLH domain-containing protein</fullName>
    </recommendedName>
</protein>
<dbReference type="PANTHER" id="PTHR45959:SF69">
    <property type="entry name" value="HELIX-LOOP-HELIX DNA-BINDING DOMAIN CONTAINING PROTEIN, EXPRESSED"/>
    <property type="match status" value="1"/>
</dbReference>
<dbReference type="Pfam" id="PF00010">
    <property type="entry name" value="HLH"/>
    <property type="match status" value="1"/>
</dbReference>
<dbReference type="EMBL" id="JACEFO010002183">
    <property type="protein sequence ID" value="KAF8675370.1"/>
    <property type="molecule type" value="Genomic_DNA"/>
</dbReference>
<evidence type="ECO:0000256" key="5">
    <source>
        <dbReference type="ARBA" id="ARBA00023242"/>
    </source>
</evidence>
<proteinExistence type="inferred from homology"/>
<evidence type="ECO:0000313" key="8">
    <source>
        <dbReference type="EMBL" id="KAF8675370.1"/>
    </source>
</evidence>
<dbReference type="InterPro" id="IPR052610">
    <property type="entry name" value="bHLH_transcription_regulator"/>
</dbReference>
<feature type="region of interest" description="Disordered" evidence="6">
    <location>
        <begin position="1"/>
        <end position="27"/>
    </location>
</feature>
<dbReference type="GO" id="GO:0005634">
    <property type="term" value="C:nucleus"/>
    <property type="evidence" value="ECO:0007669"/>
    <property type="project" value="UniProtKB-SubCell"/>
</dbReference>
<evidence type="ECO:0000259" key="7">
    <source>
        <dbReference type="PROSITE" id="PS50888"/>
    </source>
</evidence>
<dbReference type="GO" id="GO:0046983">
    <property type="term" value="F:protein dimerization activity"/>
    <property type="evidence" value="ECO:0007669"/>
    <property type="project" value="InterPro"/>
</dbReference>
<evidence type="ECO:0000256" key="6">
    <source>
        <dbReference type="SAM" id="MobiDB-lite"/>
    </source>
</evidence>
<dbReference type="InterPro" id="IPR011598">
    <property type="entry name" value="bHLH_dom"/>
</dbReference>
<dbReference type="Proteomes" id="UP000636709">
    <property type="component" value="Unassembled WGS sequence"/>
</dbReference>
<dbReference type="Pfam" id="PF22754">
    <property type="entry name" value="bHLH-TF_ACT-like_plant"/>
    <property type="match status" value="1"/>
</dbReference>
<comment type="subcellular location">
    <subcellularLocation>
        <location evidence="1">Nucleus</location>
    </subcellularLocation>
</comment>
<dbReference type="AlphaFoldDB" id="A0A835ATQ2"/>
<evidence type="ECO:0000256" key="2">
    <source>
        <dbReference type="ARBA" id="ARBA00005510"/>
    </source>
</evidence>
<evidence type="ECO:0000313" key="9">
    <source>
        <dbReference type="Proteomes" id="UP000636709"/>
    </source>
</evidence>
<dbReference type="SUPFAM" id="SSF47459">
    <property type="entry name" value="HLH, helix-loop-helix DNA-binding domain"/>
    <property type="match status" value="1"/>
</dbReference>
<evidence type="ECO:0000256" key="4">
    <source>
        <dbReference type="ARBA" id="ARBA00023163"/>
    </source>
</evidence>
<dbReference type="InterPro" id="IPR054502">
    <property type="entry name" value="bHLH-TF_ACT-like_plant"/>
</dbReference>
<keyword evidence="4" id="KW-0804">Transcription</keyword>
<accession>A0A835ATQ2</accession>
<sequence>MRHVPFSQTRLVRRKGTRPRSPIAPISTDGDTVVLQHGEFIDITTSQPSLGVDCLNTDGFLGTQVMEEPSFFHQWQSDALLEQYTEQQIAVAFGQGEVDDQAAFAAALMPLQQQQPAAAAEHRPRKAAKVNTSWDSCITEQGSPADSSSPTILSFGGHATAAFAKAEVPTSAPCYYGGAPAKAPKQEVLDTTAPSSHHAKRSYDAMAAEVAMAPAPATTRPASQNQDHILAERKRREKLSQRFIALSKIVPGLKKMDKASVLGDAIKYVKQLQDQVKGLEDEARRRPVEAAVLVKRSQLSAGDDDGSSCDENFVGAEAAAGKALPEIEARVSDRTVLIRIHCENRKGVLIAALSEIERLGLTIMNTNVLPFTTSSLDITIMAMTGDDFCLSVKDIVKKLNQAFKTSFSRV</sequence>
<dbReference type="SMART" id="SM00353">
    <property type="entry name" value="HLH"/>
    <property type="match status" value="1"/>
</dbReference>
<dbReference type="Gene3D" id="4.10.280.10">
    <property type="entry name" value="Helix-loop-helix DNA-binding domain"/>
    <property type="match status" value="1"/>
</dbReference>
<keyword evidence="3" id="KW-0805">Transcription regulation</keyword>
<keyword evidence="9" id="KW-1185">Reference proteome</keyword>
<comment type="caution">
    <text evidence="8">The sequence shown here is derived from an EMBL/GenBank/DDBJ whole genome shotgun (WGS) entry which is preliminary data.</text>
</comment>
<dbReference type="InterPro" id="IPR036638">
    <property type="entry name" value="HLH_DNA-bd_sf"/>
</dbReference>